<evidence type="ECO:0000259" key="1">
    <source>
        <dbReference type="Pfam" id="PF01323"/>
    </source>
</evidence>
<name>A0ABR5PSU8_9LACO</name>
<dbReference type="InterPro" id="IPR001853">
    <property type="entry name" value="DSBA-like_thioredoxin_dom"/>
</dbReference>
<dbReference type="InterPro" id="IPR036249">
    <property type="entry name" value="Thioredoxin-like_sf"/>
</dbReference>
<keyword evidence="2" id="KW-0413">Isomerase</keyword>
<dbReference type="Gene3D" id="3.40.30.10">
    <property type="entry name" value="Glutaredoxin"/>
    <property type="match status" value="1"/>
</dbReference>
<dbReference type="EMBL" id="AZGN01000001">
    <property type="protein sequence ID" value="KRM34690.1"/>
    <property type="molecule type" value="Genomic_DNA"/>
</dbReference>
<gene>
    <name evidence="2" type="ORF">FC44_GL000734</name>
</gene>
<reference evidence="2 3" key="1">
    <citation type="journal article" date="2015" name="Genome Announc.">
        <title>Expanding the biotechnology potential of lactobacilli through comparative genomics of 213 strains and associated genera.</title>
        <authorList>
            <person name="Sun Z."/>
            <person name="Harris H.M."/>
            <person name="McCann A."/>
            <person name="Guo C."/>
            <person name="Argimon S."/>
            <person name="Zhang W."/>
            <person name="Yang X."/>
            <person name="Jeffery I.B."/>
            <person name="Cooney J.C."/>
            <person name="Kagawa T.F."/>
            <person name="Liu W."/>
            <person name="Song Y."/>
            <person name="Salvetti E."/>
            <person name="Wrobel A."/>
            <person name="Rasinkangas P."/>
            <person name="Parkhill J."/>
            <person name="Rea M.C."/>
            <person name="O'Sullivan O."/>
            <person name="Ritari J."/>
            <person name="Douillard F.P."/>
            <person name="Paul Ross R."/>
            <person name="Yang R."/>
            <person name="Briner A.E."/>
            <person name="Felis G.E."/>
            <person name="de Vos W.M."/>
            <person name="Barrangou R."/>
            <person name="Klaenhammer T.R."/>
            <person name="Caufield P.W."/>
            <person name="Cui Y."/>
            <person name="Zhang H."/>
            <person name="O'Toole P.W."/>
        </authorList>
    </citation>
    <scope>NUCLEOTIDE SEQUENCE [LARGE SCALE GENOMIC DNA]</scope>
    <source>
        <strain evidence="2 3">DSM 6629</strain>
    </source>
</reference>
<organism evidence="2 3">
    <name type="scientific">Lactobacillus intestinalis DSM 6629</name>
    <dbReference type="NCBI Taxonomy" id="1423761"/>
    <lineage>
        <taxon>Bacteria</taxon>
        <taxon>Bacillati</taxon>
        <taxon>Bacillota</taxon>
        <taxon>Bacilli</taxon>
        <taxon>Lactobacillales</taxon>
        <taxon>Lactobacillaceae</taxon>
        <taxon>Lactobacillus</taxon>
    </lineage>
</organism>
<proteinExistence type="predicted"/>
<dbReference type="Pfam" id="PF01323">
    <property type="entry name" value="DSBA"/>
    <property type="match status" value="1"/>
</dbReference>
<comment type="caution">
    <text evidence="2">The sequence shown here is derived from an EMBL/GenBank/DDBJ whole genome shotgun (WGS) entry which is preliminary data.</text>
</comment>
<dbReference type="PANTHER" id="PTHR13887">
    <property type="entry name" value="GLUTATHIONE S-TRANSFERASE KAPPA"/>
    <property type="match status" value="1"/>
</dbReference>
<protein>
    <submittedName>
        <fullName evidence="2">Dithiol-disulfide isomerase</fullName>
    </submittedName>
</protein>
<keyword evidence="3" id="KW-1185">Reference proteome</keyword>
<dbReference type="SUPFAM" id="SSF52833">
    <property type="entry name" value="Thioredoxin-like"/>
    <property type="match status" value="1"/>
</dbReference>
<dbReference type="GO" id="GO:0016853">
    <property type="term" value="F:isomerase activity"/>
    <property type="evidence" value="ECO:0007669"/>
    <property type="project" value="UniProtKB-KW"/>
</dbReference>
<dbReference type="Proteomes" id="UP000051735">
    <property type="component" value="Unassembled WGS sequence"/>
</dbReference>
<sequence>MKKAIKDLNLEDKVPLKFLAYQLDPTAPTVAPESATKVVTPRMKQIEEMAHQSGLEMNLADVKHVNSMDAHRLIKFAYTKSDELANKLINRLYQLYFVDGKSIADHEVLKKNATEIGLKEDEVEAVLNSDKFEDAVKKDEMEAVQLGVQGVPFFVINDKYAINGAQPYEVIVNALKKISNEEDKDGED</sequence>
<feature type="domain" description="DSBA-like thioredoxin" evidence="1">
    <location>
        <begin position="11"/>
        <end position="176"/>
    </location>
</feature>
<dbReference type="CDD" id="cd03024">
    <property type="entry name" value="DsbA_FrnE"/>
    <property type="match status" value="1"/>
</dbReference>
<dbReference type="PANTHER" id="PTHR13887:SF41">
    <property type="entry name" value="THIOREDOXIN SUPERFAMILY PROTEIN"/>
    <property type="match status" value="1"/>
</dbReference>
<accession>A0ABR5PSU8</accession>
<evidence type="ECO:0000313" key="2">
    <source>
        <dbReference type="EMBL" id="KRM34690.1"/>
    </source>
</evidence>
<evidence type="ECO:0000313" key="3">
    <source>
        <dbReference type="Proteomes" id="UP000051735"/>
    </source>
</evidence>